<dbReference type="EMBL" id="ALWB01000463">
    <property type="protein sequence ID" value="ELS30120.1"/>
    <property type="molecule type" value="Genomic_DNA"/>
</dbReference>
<dbReference type="PANTHER" id="PTHR37460">
    <property type="entry name" value="ENDONUCLEASE III"/>
    <property type="match status" value="1"/>
</dbReference>
<dbReference type="Pfam" id="PF01986">
    <property type="entry name" value="DUF123"/>
    <property type="match status" value="1"/>
</dbReference>
<feature type="non-terminal residue" evidence="1">
    <location>
        <position position="109"/>
    </location>
</feature>
<name>L8MUH2_9CYAN</name>
<proteinExistence type="predicted"/>
<dbReference type="InterPro" id="IPR002837">
    <property type="entry name" value="DUF123"/>
</dbReference>
<reference evidence="1 2" key="1">
    <citation type="journal article" date="2013" name="Proc. Natl. Acad. Sci. U.S.A.">
        <title>Improving the coverage of the cyanobacterial phylum using diversity-driven genome sequencing.</title>
        <authorList>
            <person name="Shih P.M."/>
            <person name="Wu D."/>
            <person name="Latifi A."/>
            <person name="Axen S.D."/>
            <person name="Fewer D.P."/>
            <person name="Talla E."/>
            <person name="Calteau A."/>
            <person name="Cai F."/>
            <person name="Tandeau de Marsac N."/>
            <person name="Rippka R."/>
            <person name="Herdman M."/>
            <person name="Sivonen K."/>
            <person name="Coursin T."/>
            <person name="Laurent T."/>
            <person name="Goodwin L."/>
            <person name="Nolan M."/>
            <person name="Davenport K.W."/>
            <person name="Han C.S."/>
            <person name="Rubin E.M."/>
            <person name="Eisen J.A."/>
            <person name="Woyke T."/>
            <person name="Gugger M."/>
            <person name="Kerfeld C.A."/>
        </authorList>
    </citation>
    <scope>NUCLEOTIDE SEQUENCE [LARGE SCALE GENOMIC DNA]</scope>
    <source>
        <strain evidence="1 2">PCC 7429</strain>
    </source>
</reference>
<sequence length="109" mass="13021">MPPESLKSEMEKLPDSGVYLLLINNPKRGEIEIGALGNVLFSPGYYVYVGSAQRNLRRRVERHRRREKRLKWHIDYFLQYARVEEVIAYSLPKSYEEKISRILCERYPF</sequence>
<gene>
    <name evidence="1" type="ORF">Pse7429DRAFT_4772</name>
</gene>
<dbReference type="AlphaFoldDB" id="L8MUH2"/>
<protein>
    <recommendedName>
        <fullName evidence="3">GIY-YIG domain-containing protein</fullName>
    </recommendedName>
</protein>
<comment type="caution">
    <text evidence="1">The sequence shown here is derived from an EMBL/GenBank/DDBJ whole genome shotgun (WGS) entry which is preliminary data.</text>
</comment>
<dbReference type="PANTHER" id="PTHR37460:SF1">
    <property type="entry name" value="ENDONUCLEASE III"/>
    <property type="match status" value="1"/>
</dbReference>
<evidence type="ECO:0008006" key="3">
    <source>
        <dbReference type="Google" id="ProtNLM"/>
    </source>
</evidence>
<organism evidence="1 2">
    <name type="scientific">Pseudanabaena biceps PCC 7429</name>
    <dbReference type="NCBI Taxonomy" id="927668"/>
    <lineage>
        <taxon>Bacteria</taxon>
        <taxon>Bacillati</taxon>
        <taxon>Cyanobacteriota</taxon>
        <taxon>Cyanophyceae</taxon>
        <taxon>Pseudanabaenales</taxon>
        <taxon>Pseudanabaenaceae</taxon>
        <taxon>Pseudanabaena</taxon>
    </lineage>
</organism>
<keyword evidence="2" id="KW-1185">Reference proteome</keyword>
<evidence type="ECO:0000313" key="1">
    <source>
        <dbReference type="EMBL" id="ELS30120.1"/>
    </source>
</evidence>
<accession>L8MUH2</accession>
<evidence type="ECO:0000313" key="2">
    <source>
        <dbReference type="Proteomes" id="UP000011201"/>
    </source>
</evidence>
<dbReference type="Proteomes" id="UP000011201">
    <property type="component" value="Unassembled WGS sequence"/>
</dbReference>